<organism evidence="3 4">
    <name type="scientific">Natronoglycomyces albus</name>
    <dbReference type="NCBI Taxonomy" id="2811108"/>
    <lineage>
        <taxon>Bacteria</taxon>
        <taxon>Bacillati</taxon>
        <taxon>Actinomycetota</taxon>
        <taxon>Actinomycetes</taxon>
        <taxon>Glycomycetales</taxon>
        <taxon>Glycomycetaceae</taxon>
        <taxon>Natronoglycomyces</taxon>
    </lineage>
</organism>
<reference evidence="3" key="1">
    <citation type="submission" date="2021-02" db="EMBL/GenBank/DDBJ databases">
        <title>Natronoglycomyces albus gen. nov., sp. nov, a haloalkaliphilic actinobacterium from a soda solonchak soil.</title>
        <authorList>
            <person name="Sorokin D.Y."/>
            <person name="Khijniak T.V."/>
            <person name="Zakharycheva A.P."/>
            <person name="Boueva O.V."/>
            <person name="Ariskina E.V."/>
            <person name="Hahnke R.L."/>
            <person name="Bunk B."/>
            <person name="Sproer C."/>
            <person name="Schumann P."/>
            <person name="Evtushenko L.I."/>
            <person name="Kublanov I.V."/>
        </authorList>
    </citation>
    <scope>NUCLEOTIDE SEQUENCE</scope>
    <source>
        <strain evidence="3">DSM 106290</strain>
    </source>
</reference>
<dbReference type="SUPFAM" id="SSF46894">
    <property type="entry name" value="C-terminal effector domain of the bipartite response regulators"/>
    <property type="match status" value="1"/>
</dbReference>
<evidence type="ECO:0000313" key="4">
    <source>
        <dbReference type="Proteomes" id="UP000662939"/>
    </source>
</evidence>
<evidence type="ECO:0000313" key="3">
    <source>
        <dbReference type="EMBL" id="QSB05925.1"/>
    </source>
</evidence>
<evidence type="ECO:0000256" key="1">
    <source>
        <dbReference type="SAM" id="MobiDB-lite"/>
    </source>
</evidence>
<dbReference type="EMBL" id="CP070496">
    <property type="protein sequence ID" value="QSB05925.1"/>
    <property type="molecule type" value="Genomic_DNA"/>
</dbReference>
<dbReference type="InterPro" id="IPR051797">
    <property type="entry name" value="TrmB-like"/>
</dbReference>
<dbReference type="InterPro" id="IPR016032">
    <property type="entry name" value="Sig_transdc_resp-reg_C-effctor"/>
</dbReference>
<evidence type="ECO:0000259" key="2">
    <source>
        <dbReference type="SMART" id="SM00421"/>
    </source>
</evidence>
<sequence length="350" mass="38772">MTHSESGETERAPRADTESTPNPSLETNPLDPATQHLYRLLLSRTEATAGQLAAEAAIPVTTAQHQLENLVRLGMATLITDSHYRAQAPEVALGAQIGRQLDAVRSGYGVLQELLEIYRDGNHAGSGSTRWESVTGQAAIQTRLWKLESSAERLVRNFVKSPIVLEGPINSRHPEPRPNQGAHQQILYERGILNDLDDDPHMDYLHQCLEGGDEVRFAAQLPVKLVLFDDRILAMPEPPTGQPRVLITSHPPIVALAVALFEQLWMSSVPAPHDDGLPRDRHAPSEEDRLLLSLLIAGLTDQAIATRLGIGLRTVQRRVRELMNLAEVDTRIQLGWQAARRNWVIPDPRS</sequence>
<feature type="compositionally biased region" description="Polar residues" evidence="1">
    <location>
        <begin position="18"/>
        <end position="27"/>
    </location>
</feature>
<feature type="domain" description="HTH luxR-type" evidence="2">
    <location>
        <begin position="281"/>
        <end position="338"/>
    </location>
</feature>
<dbReference type="KEGG" id="nav:JQS30_03085"/>
<protein>
    <recommendedName>
        <fullName evidence="2">HTH luxR-type domain-containing protein</fullName>
    </recommendedName>
</protein>
<dbReference type="PANTHER" id="PTHR34293:SF1">
    <property type="entry name" value="HTH-TYPE TRANSCRIPTIONAL REGULATOR TRMBL2"/>
    <property type="match status" value="1"/>
</dbReference>
<dbReference type="Gene3D" id="1.10.10.10">
    <property type="entry name" value="Winged helix-like DNA-binding domain superfamily/Winged helix DNA-binding domain"/>
    <property type="match status" value="2"/>
</dbReference>
<dbReference type="SMART" id="SM00421">
    <property type="entry name" value="HTH_LUXR"/>
    <property type="match status" value="1"/>
</dbReference>
<feature type="region of interest" description="Disordered" evidence="1">
    <location>
        <begin position="1"/>
        <end position="31"/>
    </location>
</feature>
<dbReference type="RefSeq" id="WP_213171936.1">
    <property type="nucleotide sequence ID" value="NZ_CP070496.1"/>
</dbReference>
<dbReference type="Pfam" id="PF13384">
    <property type="entry name" value="HTH_23"/>
    <property type="match status" value="1"/>
</dbReference>
<dbReference type="PANTHER" id="PTHR34293">
    <property type="entry name" value="HTH-TYPE TRANSCRIPTIONAL REGULATOR TRMBL2"/>
    <property type="match status" value="1"/>
</dbReference>
<gene>
    <name evidence="3" type="ORF">JQS30_03085</name>
</gene>
<name>A0A895XRW7_9ACTN</name>
<dbReference type="GO" id="GO:0003677">
    <property type="term" value="F:DNA binding"/>
    <property type="evidence" value="ECO:0007669"/>
    <property type="project" value="InterPro"/>
</dbReference>
<dbReference type="GO" id="GO:0006355">
    <property type="term" value="P:regulation of DNA-templated transcription"/>
    <property type="evidence" value="ECO:0007669"/>
    <property type="project" value="InterPro"/>
</dbReference>
<feature type="compositionally biased region" description="Basic and acidic residues" evidence="1">
    <location>
        <begin position="1"/>
        <end position="17"/>
    </location>
</feature>
<dbReference type="InterPro" id="IPR000792">
    <property type="entry name" value="Tscrpt_reg_LuxR_C"/>
</dbReference>
<dbReference type="Proteomes" id="UP000662939">
    <property type="component" value="Chromosome"/>
</dbReference>
<proteinExistence type="predicted"/>
<accession>A0A895XRW7</accession>
<dbReference type="InterPro" id="IPR036388">
    <property type="entry name" value="WH-like_DNA-bd_sf"/>
</dbReference>
<keyword evidence="4" id="KW-1185">Reference proteome</keyword>
<dbReference type="AlphaFoldDB" id="A0A895XRW7"/>